<dbReference type="GO" id="GO:0016887">
    <property type="term" value="F:ATP hydrolysis activity"/>
    <property type="evidence" value="ECO:0007669"/>
    <property type="project" value="InterPro"/>
</dbReference>
<dbReference type="Gene3D" id="3.40.50.300">
    <property type="entry name" value="P-loop containing nucleotide triphosphate hydrolases"/>
    <property type="match status" value="2"/>
</dbReference>
<evidence type="ECO:0000256" key="4">
    <source>
        <dbReference type="SAM" id="Coils"/>
    </source>
</evidence>
<keyword evidence="4" id="KW-0175">Coiled coil</keyword>
<dbReference type="SUPFAM" id="SSF52540">
    <property type="entry name" value="P-loop containing nucleoside triphosphate hydrolases"/>
    <property type="match status" value="1"/>
</dbReference>
<comment type="subunit">
    <text evidence="2">Heterodimer of SbcC and SbcD.</text>
</comment>
<organism evidence="6 7">
    <name type="scientific">Candidatus Choladousia intestinavium</name>
    <dbReference type="NCBI Taxonomy" id="2840727"/>
    <lineage>
        <taxon>Bacteria</taxon>
        <taxon>Bacillati</taxon>
        <taxon>Bacillota</taxon>
        <taxon>Clostridia</taxon>
        <taxon>Lachnospirales</taxon>
        <taxon>Lachnospiraceae</taxon>
        <taxon>Lachnospiraceae incertae sedis</taxon>
        <taxon>Candidatus Choladousia</taxon>
    </lineage>
</organism>
<accession>A0A9D1AE60</accession>
<evidence type="ECO:0000256" key="3">
    <source>
        <dbReference type="ARBA" id="ARBA00013368"/>
    </source>
</evidence>
<gene>
    <name evidence="6" type="ORF">IAB31_07400</name>
</gene>
<dbReference type="AlphaFoldDB" id="A0A9D1AE60"/>
<comment type="similarity">
    <text evidence="1">Belongs to the SMC family. SbcC subfamily.</text>
</comment>
<protein>
    <recommendedName>
        <fullName evidence="3">Nuclease SbcCD subunit C</fullName>
    </recommendedName>
</protein>
<dbReference type="PANTHER" id="PTHR32114:SF2">
    <property type="entry name" value="ABC TRANSPORTER ABCH.3"/>
    <property type="match status" value="1"/>
</dbReference>
<reference evidence="6" key="2">
    <citation type="journal article" date="2021" name="PeerJ">
        <title>Extensive microbial diversity within the chicken gut microbiome revealed by metagenomics and culture.</title>
        <authorList>
            <person name="Gilroy R."/>
            <person name="Ravi A."/>
            <person name="Getino M."/>
            <person name="Pursley I."/>
            <person name="Horton D.L."/>
            <person name="Alikhan N.F."/>
            <person name="Baker D."/>
            <person name="Gharbi K."/>
            <person name="Hall N."/>
            <person name="Watson M."/>
            <person name="Adriaenssens E.M."/>
            <person name="Foster-Nyarko E."/>
            <person name="Jarju S."/>
            <person name="Secka A."/>
            <person name="Antonio M."/>
            <person name="Oren A."/>
            <person name="Chaudhuri R.R."/>
            <person name="La Ragione R."/>
            <person name="Hildebrand F."/>
            <person name="Pallen M.J."/>
        </authorList>
    </citation>
    <scope>NUCLEOTIDE SEQUENCE</scope>
    <source>
        <strain evidence="6">ChiSjej4B22-8148</strain>
    </source>
</reference>
<dbReference type="GO" id="GO:0006302">
    <property type="term" value="P:double-strand break repair"/>
    <property type="evidence" value="ECO:0007669"/>
    <property type="project" value="InterPro"/>
</dbReference>
<evidence type="ECO:0000256" key="2">
    <source>
        <dbReference type="ARBA" id="ARBA00011322"/>
    </source>
</evidence>
<evidence type="ECO:0000313" key="7">
    <source>
        <dbReference type="Proteomes" id="UP000886757"/>
    </source>
</evidence>
<dbReference type="InterPro" id="IPR027417">
    <property type="entry name" value="P-loop_NTPase"/>
</dbReference>
<dbReference type="Pfam" id="PF13555">
    <property type="entry name" value="AAA_29"/>
    <property type="match status" value="1"/>
</dbReference>
<sequence>MRPERLTMCAFGPYAGRTEIPFEKFGAQGIYLITGDTGAGKTTVFDAIVFALYGEASGSSRRPDMMRSDFAAPDEKTYVELVFSCRGETYRILRNPEYQRPKARGTGMTKEAADAVLTYPDGRTVTGSRAVTRASEEILGIDRNQFVQIAMIAQGDFLRLLLAGTEERARIFRKIFDTGLYVSFQDELKRRMKEAKKVYEEAKRRVGQYAEGILFMEEEKNERESLTGENSPGSRLESFEQEEIVYRLEEYTELLSRLIGLQEKEKAGNYRELSLLEKKLAGLQERLGACRMALQAEKDRQEKEQRIEKLALEQREWERKYQEASKGSEESKSLRQEASVLALQMREYQESEDQEAEEKRLREEAERAEKEGQEYESRSLKKQQEKEELQSRLRAIGDPDQTLSALEEKKKQEESLEKRLGTLEQSLEEELSRRKELRKREEEYCKAREKSLLLGNEYTRMEAAFFDGQAGILAEKLEEGKPCPVCGSLIHPSPASREERIPTEEELKALGEKREKASQEMAGKARETAALKGESGQALAYLRSQWEELGECEEEKGEDWIWKLQTWMEEKRESVKQNSLLLEKEIQKTRKLKEEKKALEEQIPECEKEAGELKKKAEKRQLEAAALKGRAESVKQSLMKLKQKLSFPGKKEAEEHLKEVQRRAEGLEETLEAARKGLEECRRNLEGEQRAAEALKKQALSQEAYQGETLEQEVLKCQEEKEELQKRQQKLTTILETNQSILEKIGKSEKEIKKAGEDYAGIALLSDTANGELKGKPKLAFEQYIQASFFNRIIREANKRLSFMTNGRYLLKRREDPESLRSQTGLELDVFDHYTGKLRNVQSLSGGESFKASLSMALGLSDVVQQYAGGIQLDTIFVDEGFGSLDRESLNQAMGILNDLAGENRMVGIISHVEELKERIGKKIVVYREMGGSRLEVVVE</sequence>
<dbReference type="Pfam" id="PF13558">
    <property type="entry name" value="SbcC_Walker_B"/>
    <property type="match status" value="1"/>
</dbReference>
<feature type="coiled-coil region" evidence="4">
    <location>
        <begin position="582"/>
        <end position="734"/>
    </location>
</feature>
<dbReference type="Proteomes" id="UP000886757">
    <property type="component" value="Unassembled WGS sequence"/>
</dbReference>
<dbReference type="EMBL" id="DVGK01000082">
    <property type="protein sequence ID" value="HIR13732.1"/>
    <property type="molecule type" value="Genomic_DNA"/>
</dbReference>
<evidence type="ECO:0000256" key="1">
    <source>
        <dbReference type="ARBA" id="ARBA00006930"/>
    </source>
</evidence>
<evidence type="ECO:0000256" key="5">
    <source>
        <dbReference type="SAM" id="MobiDB-lite"/>
    </source>
</evidence>
<feature type="region of interest" description="Disordered" evidence="5">
    <location>
        <begin position="346"/>
        <end position="388"/>
    </location>
</feature>
<feature type="compositionally biased region" description="Basic and acidic residues" evidence="5">
    <location>
        <begin position="357"/>
        <end position="388"/>
    </location>
</feature>
<proteinExistence type="inferred from homology"/>
<reference evidence="6" key="1">
    <citation type="submission" date="2020-10" db="EMBL/GenBank/DDBJ databases">
        <authorList>
            <person name="Gilroy R."/>
        </authorList>
    </citation>
    <scope>NUCLEOTIDE SEQUENCE</scope>
    <source>
        <strain evidence="6">ChiSjej4B22-8148</strain>
    </source>
</reference>
<name>A0A9D1AE60_9FIRM</name>
<comment type="caution">
    <text evidence="6">The sequence shown here is derived from an EMBL/GenBank/DDBJ whole genome shotgun (WGS) entry which is preliminary data.</text>
</comment>
<dbReference type="PANTHER" id="PTHR32114">
    <property type="entry name" value="ABC TRANSPORTER ABCH.3"/>
    <property type="match status" value="1"/>
</dbReference>
<evidence type="ECO:0000313" key="6">
    <source>
        <dbReference type="EMBL" id="HIR13732.1"/>
    </source>
</evidence>